<dbReference type="PANTHER" id="PTHR46862">
    <property type="entry name" value="OS07G0661900 PROTEIN"/>
    <property type="match status" value="1"/>
</dbReference>
<name>A0A1R1YJU1_9FUNG</name>
<sequence length="715" mass="82574">MKTLLNWLPLLSINQFDRSVAYYSFKSLSYLSAQNFRPFLSNRTSFKYNKNILLETTNDYECPLKNPIKPEAHIKESSISLNNVSDPNLFSTYRPPLPIYFGNDSNYNTIVSDLIMCIESLSIKVDLELLNTHLHAYFNSLPLSKGISPNPKNWFFWFEKYRITPDIVSYTIILNYIASKKLYNTANSLFNMMKLGKGGFPIDLLDRNIHASNNISANENVGKSVQGFNSITTPKQLAANHRLNFSNGSHHSNLYNLNSGLNYPHAQKIVKPLPKPNSVTYGVMIKMFADQGNIDKVVEVYGEMISNGIYPTSRLVNIIVFLLVKHNRLENAIYFWQNHKQFINRSEPHRLHSNKKSRMHRLYKYLYNEKPDIDPHFFELIGTDFFLARQIVSKLISSCFNKKVEILPLVQKILGLNIESYPRERYMGNRMRIIMAFYLFLDFNREFPTIFHGSLGTKIFNIIFKFSLKNHHQYLCQVKLNKSDCLFTDTMCTFYGIKSLNDIEIEEHEILEQNSNKNFTSNRSCTSTSINNTNTQHLKRDTSSVDEEQNSNQSEEVQKFLVTSSTNSIIDQYTLLVQHTITHMISSNISPNFDILTHSLPALLRNDKNTKYLDLLFLKILKSTENPKFSNDIYENSSDFSAKYKPAVDSVQNPTSTDTRTTVDVSNYNPATSRPIIICENVYLNMVDIAKVWRAETLLIKWMDSNNIYISSLSK</sequence>
<dbReference type="Proteomes" id="UP000187429">
    <property type="component" value="Unassembled WGS sequence"/>
</dbReference>
<evidence type="ECO:0000256" key="2">
    <source>
        <dbReference type="SAM" id="MobiDB-lite"/>
    </source>
</evidence>
<accession>A0A1R1YJU1</accession>
<dbReference type="PROSITE" id="PS51375">
    <property type="entry name" value="PPR"/>
    <property type="match status" value="1"/>
</dbReference>
<feature type="repeat" description="PPR" evidence="1">
    <location>
        <begin position="277"/>
        <end position="311"/>
    </location>
</feature>
<dbReference type="Pfam" id="PF01535">
    <property type="entry name" value="PPR"/>
    <property type="match status" value="1"/>
</dbReference>
<proteinExistence type="predicted"/>
<evidence type="ECO:0000313" key="4">
    <source>
        <dbReference type="Proteomes" id="UP000187429"/>
    </source>
</evidence>
<feature type="compositionally biased region" description="Low complexity" evidence="2">
    <location>
        <begin position="520"/>
        <end position="535"/>
    </location>
</feature>
<keyword evidence="4" id="KW-1185">Reference proteome</keyword>
<dbReference type="InterPro" id="IPR002885">
    <property type="entry name" value="PPR_rpt"/>
</dbReference>
<organism evidence="3 4">
    <name type="scientific">Smittium culicis</name>
    <dbReference type="NCBI Taxonomy" id="133412"/>
    <lineage>
        <taxon>Eukaryota</taxon>
        <taxon>Fungi</taxon>
        <taxon>Fungi incertae sedis</taxon>
        <taxon>Zoopagomycota</taxon>
        <taxon>Kickxellomycotina</taxon>
        <taxon>Harpellomycetes</taxon>
        <taxon>Harpellales</taxon>
        <taxon>Legeriomycetaceae</taxon>
        <taxon>Smittium</taxon>
    </lineage>
</organism>
<dbReference type="EMBL" id="LSSM01001123">
    <property type="protein sequence ID" value="OMJ27187.1"/>
    <property type="molecule type" value="Genomic_DNA"/>
</dbReference>
<gene>
    <name evidence="3" type="ORF">AYI69_g3379</name>
</gene>
<dbReference type="NCBIfam" id="TIGR00756">
    <property type="entry name" value="PPR"/>
    <property type="match status" value="1"/>
</dbReference>
<protein>
    <submittedName>
        <fullName evidence="3">Putative pentatricopeptide repeat-containing protein</fullName>
    </submittedName>
</protein>
<evidence type="ECO:0000256" key="1">
    <source>
        <dbReference type="PROSITE-ProRule" id="PRU00708"/>
    </source>
</evidence>
<dbReference type="AlphaFoldDB" id="A0A1R1YJU1"/>
<comment type="caution">
    <text evidence="3">The sequence shown here is derived from an EMBL/GenBank/DDBJ whole genome shotgun (WGS) entry which is preliminary data.</text>
</comment>
<reference evidence="4" key="1">
    <citation type="submission" date="2017-01" db="EMBL/GenBank/DDBJ databases">
        <authorList>
            <person name="Wang Y."/>
            <person name="White M."/>
            <person name="Kvist S."/>
            <person name="Moncalvo J.-M."/>
        </authorList>
    </citation>
    <scope>NUCLEOTIDE SEQUENCE [LARGE SCALE GENOMIC DNA]</scope>
    <source>
        <strain evidence="4">ID-206-W2</strain>
    </source>
</reference>
<dbReference type="OrthoDB" id="185373at2759"/>
<dbReference type="PANTHER" id="PTHR46862:SF5">
    <property type="entry name" value="OS02G0170000 PROTEIN"/>
    <property type="match status" value="1"/>
</dbReference>
<feature type="region of interest" description="Disordered" evidence="2">
    <location>
        <begin position="520"/>
        <end position="552"/>
    </location>
</feature>
<evidence type="ECO:0000313" key="3">
    <source>
        <dbReference type="EMBL" id="OMJ27187.1"/>
    </source>
</evidence>
<dbReference type="InterPro" id="IPR011990">
    <property type="entry name" value="TPR-like_helical_dom_sf"/>
</dbReference>
<dbReference type="Gene3D" id="1.25.40.10">
    <property type="entry name" value="Tetratricopeptide repeat domain"/>
    <property type="match status" value="1"/>
</dbReference>